<evidence type="ECO:0000313" key="9">
    <source>
        <dbReference type="Proteomes" id="UP000011744"/>
    </source>
</evidence>
<dbReference type="Proteomes" id="UP000011744">
    <property type="component" value="Unassembled WGS sequence"/>
</dbReference>
<dbReference type="HAMAP" id="MF_01057">
    <property type="entry name" value="tRNA_methyltr_TrmB"/>
    <property type="match status" value="1"/>
</dbReference>
<dbReference type="STRING" id="1244869.H261_14375"/>
<comment type="catalytic activity">
    <reaction evidence="1 7">
        <text>guanosine(46) in tRNA + S-adenosyl-L-methionine = N(7)-methylguanosine(46) in tRNA + S-adenosyl-L-homocysteine</text>
        <dbReference type="Rhea" id="RHEA:42708"/>
        <dbReference type="Rhea" id="RHEA-COMP:10188"/>
        <dbReference type="Rhea" id="RHEA-COMP:10189"/>
        <dbReference type="ChEBI" id="CHEBI:57856"/>
        <dbReference type="ChEBI" id="CHEBI:59789"/>
        <dbReference type="ChEBI" id="CHEBI:74269"/>
        <dbReference type="ChEBI" id="CHEBI:74480"/>
        <dbReference type="EC" id="2.1.1.33"/>
    </reaction>
</comment>
<dbReference type="PANTHER" id="PTHR23417">
    <property type="entry name" value="3-DEOXY-D-MANNO-OCTULOSONIC-ACID TRANSFERASE/TRNA GUANINE-N 7 - -METHYLTRANSFERASE"/>
    <property type="match status" value="1"/>
</dbReference>
<keyword evidence="5 7" id="KW-0949">S-adenosyl-L-methionine</keyword>
<keyword evidence="4 7" id="KW-0808">Transferase</keyword>
<dbReference type="UniPathway" id="UPA00989"/>
<feature type="binding site" evidence="7">
    <location>
        <begin position="216"/>
        <end position="219"/>
    </location>
    <ligand>
        <name>substrate</name>
    </ligand>
</feature>
<dbReference type="InterPro" id="IPR003358">
    <property type="entry name" value="tRNA_(Gua-N-7)_MeTrfase_Trmb"/>
</dbReference>
<evidence type="ECO:0000313" key="8">
    <source>
        <dbReference type="EMBL" id="EME69232.1"/>
    </source>
</evidence>
<feature type="binding site" evidence="7">
    <location>
        <position position="93"/>
    </location>
    <ligand>
        <name>S-adenosyl-L-methionine</name>
        <dbReference type="ChEBI" id="CHEBI:59789"/>
    </ligand>
</feature>
<gene>
    <name evidence="7 8" type="primary">trmB</name>
    <name evidence="8" type="ORF">H261_14375</name>
</gene>
<protein>
    <recommendedName>
        <fullName evidence="7">tRNA (guanine-N(7)-)-methyltransferase</fullName>
        <ecNumber evidence="7">2.1.1.33</ecNumber>
    </recommendedName>
    <alternativeName>
        <fullName evidence="7">tRNA (guanine(46)-N(7))-methyltransferase</fullName>
    </alternativeName>
    <alternativeName>
        <fullName evidence="7">tRNA(m7G46)-methyltransferase</fullName>
    </alternativeName>
</protein>
<evidence type="ECO:0000256" key="7">
    <source>
        <dbReference type="HAMAP-Rule" id="MF_01057"/>
    </source>
</evidence>
<keyword evidence="3 7" id="KW-0489">Methyltransferase</keyword>
<evidence type="ECO:0000256" key="3">
    <source>
        <dbReference type="ARBA" id="ARBA00022603"/>
    </source>
</evidence>
<dbReference type="PANTHER" id="PTHR23417:SF14">
    <property type="entry name" value="PENTACOTRIPEPTIDE-REPEAT REGION OF PRORP DOMAIN-CONTAINING PROTEIN"/>
    <property type="match status" value="1"/>
</dbReference>
<dbReference type="NCBIfam" id="TIGR00091">
    <property type="entry name" value="tRNA (guanosine(46)-N7)-methyltransferase TrmB"/>
    <property type="match status" value="1"/>
</dbReference>
<dbReference type="InterPro" id="IPR055361">
    <property type="entry name" value="tRNA_methyltr_TrmB_bact"/>
</dbReference>
<dbReference type="OrthoDB" id="9802090at2"/>
<feature type="binding site" evidence="7">
    <location>
        <position position="143"/>
    </location>
    <ligand>
        <name>S-adenosyl-L-methionine</name>
        <dbReference type="ChEBI" id="CHEBI:59789"/>
    </ligand>
</feature>
<reference evidence="8 9" key="1">
    <citation type="journal article" date="2014" name="Genome Announc.">
        <title>Draft Genome Sequence of Magnetospirillum sp. Strain SO-1, a Freshwater Magnetotactic Bacterium Isolated from the Ol'khovka River, Russia.</title>
        <authorList>
            <person name="Grouzdev D.S."/>
            <person name="Dziuba M.V."/>
            <person name="Sukhacheva M.S."/>
            <person name="Mardanov A.V."/>
            <person name="Beletskiy A.V."/>
            <person name="Kuznetsov B.B."/>
            <person name="Skryabin K.G."/>
        </authorList>
    </citation>
    <scope>NUCLEOTIDE SEQUENCE [LARGE SCALE GENOMIC DNA]</scope>
    <source>
        <strain evidence="8 9">SO-1</strain>
    </source>
</reference>
<comment type="similarity">
    <text evidence="7">Belongs to the class I-like SAM-binding methyltransferase superfamily. TrmB family.</text>
</comment>
<feature type="binding site" evidence="7">
    <location>
        <position position="121"/>
    </location>
    <ligand>
        <name>S-adenosyl-L-methionine</name>
        <dbReference type="ChEBI" id="CHEBI:59789"/>
    </ligand>
</feature>
<dbReference type="PROSITE" id="PS51625">
    <property type="entry name" value="SAM_MT_TRMB"/>
    <property type="match status" value="1"/>
</dbReference>
<evidence type="ECO:0000256" key="5">
    <source>
        <dbReference type="ARBA" id="ARBA00022691"/>
    </source>
</evidence>
<evidence type="ECO:0000256" key="4">
    <source>
        <dbReference type="ARBA" id="ARBA00022679"/>
    </source>
</evidence>
<dbReference type="Gene3D" id="3.40.50.150">
    <property type="entry name" value="Vaccinia Virus protein VP39"/>
    <property type="match status" value="1"/>
</dbReference>
<dbReference type="EC" id="2.1.1.33" evidence="7"/>
<proteinExistence type="inferred from homology"/>
<dbReference type="SUPFAM" id="SSF53335">
    <property type="entry name" value="S-adenosyl-L-methionine-dependent methyltransferases"/>
    <property type="match status" value="1"/>
</dbReference>
<dbReference type="InterPro" id="IPR029063">
    <property type="entry name" value="SAM-dependent_MTases_sf"/>
</dbReference>
<dbReference type="GO" id="GO:0043527">
    <property type="term" value="C:tRNA methyltransferase complex"/>
    <property type="evidence" value="ECO:0007669"/>
    <property type="project" value="TreeGrafter"/>
</dbReference>
<comment type="pathway">
    <text evidence="7">tRNA modification; N(7)-methylguanine-tRNA biosynthesis.</text>
</comment>
<dbReference type="AlphaFoldDB" id="M2ZPK9"/>
<sequence>MSKHAENGNAAAERPRFFGRRQGKALRRNALGLIEELLPRLSVAVPEPGERVEPALLFPGAVRSVWLEVGFGGGEHLAQLAEAHPDVGLIGCEVFRNGIASLLGHVEARQLGSNVRVFPEDVRLLLPALPDGSLSRVFVLFPDPWPKTRHADRRFIRPDTLDVLARVLEDGGELRVASDDPIYVAWAARHLDAHPAFEKLLATADRSQVPSDWPATRYEQKCITGRAPVFFLYRRRPR</sequence>
<keyword evidence="9" id="KW-1185">Reference proteome</keyword>
<organism evidence="8 9">
    <name type="scientific">Paramagnetospirillum caucaseum</name>
    <dbReference type="NCBI Taxonomy" id="1244869"/>
    <lineage>
        <taxon>Bacteria</taxon>
        <taxon>Pseudomonadati</taxon>
        <taxon>Pseudomonadota</taxon>
        <taxon>Alphaproteobacteria</taxon>
        <taxon>Rhodospirillales</taxon>
        <taxon>Magnetospirillaceae</taxon>
        <taxon>Paramagnetospirillum</taxon>
    </lineage>
</organism>
<evidence type="ECO:0000256" key="6">
    <source>
        <dbReference type="ARBA" id="ARBA00022694"/>
    </source>
</evidence>
<comment type="function">
    <text evidence="2 7">Catalyzes the formation of N(7)-methylguanine at position 46 (m7G46) in tRNA.</text>
</comment>
<keyword evidence="6 7" id="KW-0819">tRNA processing</keyword>
<evidence type="ECO:0000256" key="1">
    <source>
        <dbReference type="ARBA" id="ARBA00000142"/>
    </source>
</evidence>
<comment type="caution">
    <text evidence="7">Lacks conserved residue(s) required for the propagation of feature annotation.</text>
</comment>
<comment type="caution">
    <text evidence="8">The sequence shown here is derived from an EMBL/GenBank/DDBJ whole genome shotgun (WGS) entry which is preliminary data.</text>
</comment>
<evidence type="ECO:0000256" key="2">
    <source>
        <dbReference type="ARBA" id="ARBA00003015"/>
    </source>
</evidence>
<feature type="binding site" evidence="7">
    <location>
        <position position="179"/>
    </location>
    <ligand>
        <name>substrate</name>
    </ligand>
</feature>
<dbReference type="eggNOG" id="COG0220">
    <property type="taxonomic scope" value="Bacteria"/>
</dbReference>
<dbReference type="GO" id="GO:0008176">
    <property type="term" value="F:tRNA (guanine(46)-N7)-methyltransferase activity"/>
    <property type="evidence" value="ECO:0007669"/>
    <property type="project" value="UniProtKB-UniRule"/>
</dbReference>
<accession>M2ZPK9</accession>
<dbReference type="CDD" id="cd02440">
    <property type="entry name" value="AdoMet_MTases"/>
    <property type="match status" value="1"/>
</dbReference>
<feature type="binding site" evidence="7">
    <location>
        <position position="68"/>
    </location>
    <ligand>
        <name>S-adenosyl-L-methionine</name>
        <dbReference type="ChEBI" id="CHEBI:59789"/>
    </ligand>
</feature>
<dbReference type="EMBL" id="AONQ01000039">
    <property type="protein sequence ID" value="EME69232.1"/>
    <property type="molecule type" value="Genomic_DNA"/>
</dbReference>
<dbReference type="PATRIC" id="fig|1244869.3.peg.2895"/>
<dbReference type="Pfam" id="PF02390">
    <property type="entry name" value="Methyltransf_4"/>
    <property type="match status" value="1"/>
</dbReference>
<dbReference type="RefSeq" id="WP_008618774.1">
    <property type="nucleotide sequence ID" value="NZ_AONQ01000039.1"/>
</dbReference>
<name>M2ZPK9_9PROT</name>
<feature type="binding site" evidence="7">
    <location>
        <position position="147"/>
    </location>
    <ligand>
        <name>substrate</name>
    </ligand>
</feature>